<evidence type="ECO:0000259" key="3">
    <source>
        <dbReference type="Pfam" id="PF22622"/>
    </source>
</evidence>
<feature type="region of interest" description="Disordered" evidence="1">
    <location>
        <begin position="148"/>
        <end position="169"/>
    </location>
</feature>
<feature type="domain" description="MaoC-like" evidence="2">
    <location>
        <begin position="166"/>
        <end position="280"/>
    </location>
</feature>
<dbReference type="SUPFAM" id="SSF54637">
    <property type="entry name" value="Thioesterase/thiol ester dehydrase-isomerase"/>
    <property type="match status" value="2"/>
</dbReference>
<reference evidence="4 5" key="1">
    <citation type="journal article" date="2012" name="J. Bacteriol.">
        <title>Draft Genome Sequence of Oceaniovalibus guishaninsula JLT2003T.</title>
        <authorList>
            <person name="Tang K."/>
            <person name="Liu K."/>
            <person name="Jiao N."/>
        </authorList>
    </citation>
    <scope>NUCLEOTIDE SEQUENCE [LARGE SCALE GENOMIC DNA]</scope>
    <source>
        <strain evidence="4 5">JLT2003</strain>
    </source>
</reference>
<keyword evidence="5" id="KW-1185">Reference proteome</keyword>
<dbReference type="STRING" id="1231392.OCGS_2825"/>
<proteinExistence type="predicted"/>
<dbReference type="EMBL" id="AMGO01000068">
    <property type="protein sequence ID" value="EKE43234.1"/>
    <property type="molecule type" value="Genomic_DNA"/>
</dbReference>
<evidence type="ECO:0000313" key="5">
    <source>
        <dbReference type="Proteomes" id="UP000006765"/>
    </source>
</evidence>
<feature type="compositionally biased region" description="Pro residues" evidence="1">
    <location>
        <begin position="158"/>
        <end position="168"/>
    </location>
</feature>
<dbReference type="GO" id="GO:0044594">
    <property type="term" value="F:17-beta-hydroxysteroid dehydrogenase (NAD+) activity"/>
    <property type="evidence" value="ECO:0007669"/>
    <property type="project" value="TreeGrafter"/>
</dbReference>
<gene>
    <name evidence="4" type="ORF">OCGS_2825</name>
</gene>
<evidence type="ECO:0000259" key="2">
    <source>
        <dbReference type="Pfam" id="PF01575"/>
    </source>
</evidence>
<dbReference type="eggNOG" id="COG2030">
    <property type="taxonomic scope" value="Bacteria"/>
</dbReference>
<evidence type="ECO:0000313" key="4">
    <source>
        <dbReference type="EMBL" id="EKE43234.1"/>
    </source>
</evidence>
<feature type="domain" description="Peroxisomal multifunctional enzyme type 2-like N-terminal" evidence="3">
    <location>
        <begin position="21"/>
        <end position="149"/>
    </location>
</feature>
<dbReference type="RefSeq" id="WP_007427977.1">
    <property type="nucleotide sequence ID" value="NZ_AMGO01000068.1"/>
</dbReference>
<dbReference type="Gene3D" id="3.10.129.10">
    <property type="entry name" value="Hotdog Thioesterase"/>
    <property type="match status" value="1"/>
</dbReference>
<dbReference type="GO" id="GO:0003857">
    <property type="term" value="F:(3S)-3-hydroxyacyl-CoA dehydrogenase (NAD+) activity"/>
    <property type="evidence" value="ECO:0007669"/>
    <property type="project" value="TreeGrafter"/>
</dbReference>
<evidence type="ECO:0000256" key="1">
    <source>
        <dbReference type="SAM" id="MobiDB-lite"/>
    </source>
</evidence>
<dbReference type="GO" id="GO:0004300">
    <property type="term" value="F:enoyl-CoA hydratase activity"/>
    <property type="evidence" value="ECO:0007669"/>
    <property type="project" value="TreeGrafter"/>
</dbReference>
<dbReference type="Proteomes" id="UP000006765">
    <property type="component" value="Unassembled WGS sequence"/>
</dbReference>
<dbReference type="InterPro" id="IPR054357">
    <property type="entry name" value="MFE-2_N"/>
</dbReference>
<sequence>MASDFESRLKAYPFAEVEQAWTDRDAILYALGLGFGHDPLDAAQLPFVFEEAPGFSAVPTMAVVLAGPGFWARNPDTGIDWRKVLHGEQGMEIFRPLPTSGRVRATSRVTRVLDKGAGKGALIYVERDLIDAATDERIATLTSTTFARGNGGFGGEPGPQPVPHPIPGRAPDLEIDLPTLPQAALIYRLSGDRNPLHADPAIARQAGFAAPILHGLCTLGVAGHAILRGCCGYDASRLRALKLRFSSPVYPGETIRTQIWVDGGTVSFRARAVDRDVTVLDNGRAEIFGTATT</sequence>
<comment type="caution">
    <text evidence="4">The sequence shown here is derived from an EMBL/GenBank/DDBJ whole genome shotgun (WGS) entry which is preliminary data.</text>
</comment>
<organism evidence="4 5">
    <name type="scientific">Oceaniovalibus guishaninsula JLT2003</name>
    <dbReference type="NCBI Taxonomy" id="1231392"/>
    <lineage>
        <taxon>Bacteria</taxon>
        <taxon>Pseudomonadati</taxon>
        <taxon>Pseudomonadota</taxon>
        <taxon>Alphaproteobacteria</taxon>
        <taxon>Rhodobacterales</taxon>
        <taxon>Roseobacteraceae</taxon>
        <taxon>Oceaniovalibus</taxon>
    </lineage>
</organism>
<dbReference type="PANTHER" id="PTHR13078">
    <property type="entry name" value="PEROXISOMAL MULTIFUNCTIONAL ENZYME TYPE 2-RELATED"/>
    <property type="match status" value="1"/>
</dbReference>
<protein>
    <submittedName>
        <fullName evidence="4">MaoC like domain protein</fullName>
    </submittedName>
</protein>
<accession>K2HJQ8</accession>
<dbReference type="PATRIC" id="fig|1231392.3.peg.2843"/>
<dbReference type="PANTHER" id="PTHR13078:SF56">
    <property type="entry name" value="PEROXISOMAL MULTIFUNCTIONAL ENZYME TYPE 2"/>
    <property type="match status" value="1"/>
</dbReference>
<dbReference type="InterPro" id="IPR029069">
    <property type="entry name" value="HotDog_dom_sf"/>
</dbReference>
<name>K2HJQ8_9RHOB</name>
<dbReference type="AlphaFoldDB" id="K2HJQ8"/>
<dbReference type="InterPro" id="IPR002539">
    <property type="entry name" value="MaoC-like_dom"/>
</dbReference>
<dbReference type="CDD" id="cd03448">
    <property type="entry name" value="HDE_HSD"/>
    <property type="match status" value="1"/>
</dbReference>
<dbReference type="Pfam" id="PF22622">
    <property type="entry name" value="MFE-2_hydrat-2_N"/>
    <property type="match status" value="1"/>
</dbReference>
<dbReference type="OrthoDB" id="5522043at2"/>
<dbReference type="GO" id="GO:0006635">
    <property type="term" value="P:fatty acid beta-oxidation"/>
    <property type="evidence" value="ECO:0007669"/>
    <property type="project" value="TreeGrafter"/>
</dbReference>
<dbReference type="Pfam" id="PF01575">
    <property type="entry name" value="MaoC_dehydratas"/>
    <property type="match status" value="1"/>
</dbReference>